<reference evidence="2" key="1">
    <citation type="submission" date="2021-03" db="EMBL/GenBank/DDBJ databases">
        <authorList>
            <person name="Bekaert M."/>
        </authorList>
    </citation>
    <scope>NUCLEOTIDE SEQUENCE</scope>
</reference>
<evidence type="ECO:0008006" key="4">
    <source>
        <dbReference type="Google" id="ProtNLM"/>
    </source>
</evidence>
<keyword evidence="1" id="KW-1133">Transmembrane helix</keyword>
<organism evidence="2 3">
    <name type="scientific">Mytilus edulis</name>
    <name type="common">Blue mussel</name>
    <dbReference type="NCBI Taxonomy" id="6550"/>
    <lineage>
        <taxon>Eukaryota</taxon>
        <taxon>Metazoa</taxon>
        <taxon>Spiralia</taxon>
        <taxon>Lophotrochozoa</taxon>
        <taxon>Mollusca</taxon>
        <taxon>Bivalvia</taxon>
        <taxon>Autobranchia</taxon>
        <taxon>Pteriomorphia</taxon>
        <taxon>Mytilida</taxon>
        <taxon>Mytiloidea</taxon>
        <taxon>Mytilidae</taxon>
        <taxon>Mytilinae</taxon>
        <taxon>Mytilus</taxon>
    </lineage>
</organism>
<dbReference type="SUPFAM" id="SSF56436">
    <property type="entry name" value="C-type lectin-like"/>
    <property type="match status" value="1"/>
</dbReference>
<keyword evidence="1" id="KW-0472">Membrane</keyword>
<evidence type="ECO:0000313" key="3">
    <source>
        <dbReference type="Proteomes" id="UP000683360"/>
    </source>
</evidence>
<keyword evidence="3" id="KW-1185">Reference proteome</keyword>
<dbReference type="Proteomes" id="UP000683360">
    <property type="component" value="Unassembled WGS sequence"/>
</dbReference>
<dbReference type="AlphaFoldDB" id="A0A8S3QTF9"/>
<evidence type="ECO:0000256" key="1">
    <source>
        <dbReference type="SAM" id="Phobius"/>
    </source>
</evidence>
<proteinExistence type="predicted"/>
<sequence length="245" mass="27505">MTAGKGWKNNVTIYAVKEKVTWYSAKEAINCKISHGLITRTNLLKTFAENTQASDNLNDSIIWIGAIKSENDGQLYYSDTCDLIDLNHIDLPKVPGNRECVFLNISVKTVLFGYDDCMALHPYLCISFSFDNSTETTTELVPMTTTTLECTCTLNECRSFKNSTEILEMIENIKRNLYIDKKQLSSTKRRLISAEDPRTSSQSIGLFGVAILTSVILAIVLADVPRLLSFFKNSSINKIHDHLES</sequence>
<dbReference type="Gene3D" id="3.10.100.10">
    <property type="entry name" value="Mannose-Binding Protein A, subunit A"/>
    <property type="match status" value="1"/>
</dbReference>
<dbReference type="InterPro" id="IPR016187">
    <property type="entry name" value="CTDL_fold"/>
</dbReference>
<gene>
    <name evidence="2" type="ORF">MEDL_13713</name>
</gene>
<comment type="caution">
    <text evidence="2">The sequence shown here is derived from an EMBL/GenBank/DDBJ whole genome shotgun (WGS) entry which is preliminary data.</text>
</comment>
<evidence type="ECO:0000313" key="2">
    <source>
        <dbReference type="EMBL" id="CAG2199002.1"/>
    </source>
</evidence>
<dbReference type="OrthoDB" id="6156976at2759"/>
<dbReference type="InterPro" id="IPR016186">
    <property type="entry name" value="C-type_lectin-like/link_sf"/>
</dbReference>
<dbReference type="EMBL" id="CAJPWZ010000706">
    <property type="protein sequence ID" value="CAG2199002.1"/>
    <property type="molecule type" value="Genomic_DNA"/>
</dbReference>
<keyword evidence="1" id="KW-0812">Transmembrane</keyword>
<accession>A0A8S3QTF9</accession>
<feature type="transmembrane region" description="Helical" evidence="1">
    <location>
        <begin position="204"/>
        <end position="224"/>
    </location>
</feature>
<name>A0A8S3QTF9_MYTED</name>
<protein>
    <recommendedName>
        <fullName evidence="4">C-type lectin domain-containing protein</fullName>
    </recommendedName>
</protein>